<dbReference type="AlphaFoldDB" id="A0A918TZI2"/>
<evidence type="ECO:0000313" key="3">
    <source>
        <dbReference type="Proteomes" id="UP000644507"/>
    </source>
</evidence>
<name>A0A918TZI2_9BACT</name>
<proteinExistence type="predicted"/>
<protein>
    <submittedName>
        <fullName evidence="2">Uncharacterized protein</fullName>
    </submittedName>
</protein>
<organism evidence="2 3">
    <name type="scientific">Roseibacillus persicicus</name>
    <dbReference type="NCBI Taxonomy" id="454148"/>
    <lineage>
        <taxon>Bacteria</taxon>
        <taxon>Pseudomonadati</taxon>
        <taxon>Verrucomicrobiota</taxon>
        <taxon>Verrucomicrobiia</taxon>
        <taxon>Verrucomicrobiales</taxon>
        <taxon>Verrucomicrobiaceae</taxon>
        <taxon>Roseibacillus</taxon>
    </lineage>
</organism>
<gene>
    <name evidence="2" type="ORF">GCM10007100_40170</name>
</gene>
<comment type="caution">
    <text evidence="2">The sequence shown here is derived from an EMBL/GenBank/DDBJ whole genome shotgun (WGS) entry which is preliminary data.</text>
</comment>
<keyword evidence="3" id="KW-1185">Reference proteome</keyword>
<evidence type="ECO:0000256" key="1">
    <source>
        <dbReference type="SAM" id="SignalP"/>
    </source>
</evidence>
<dbReference type="EMBL" id="BMXI01000037">
    <property type="protein sequence ID" value="GHC68064.1"/>
    <property type="molecule type" value="Genomic_DNA"/>
</dbReference>
<reference evidence="2" key="1">
    <citation type="journal article" date="2014" name="Int. J. Syst. Evol. Microbiol.">
        <title>Complete genome sequence of Corynebacterium casei LMG S-19264T (=DSM 44701T), isolated from a smear-ripened cheese.</title>
        <authorList>
            <consortium name="US DOE Joint Genome Institute (JGI-PGF)"/>
            <person name="Walter F."/>
            <person name="Albersmeier A."/>
            <person name="Kalinowski J."/>
            <person name="Ruckert C."/>
        </authorList>
    </citation>
    <scope>NUCLEOTIDE SEQUENCE</scope>
    <source>
        <strain evidence="2">KCTC 12988</strain>
    </source>
</reference>
<feature type="signal peptide" evidence="1">
    <location>
        <begin position="1"/>
        <end position="20"/>
    </location>
</feature>
<keyword evidence="1" id="KW-0732">Signal</keyword>
<dbReference type="Proteomes" id="UP000644507">
    <property type="component" value="Unassembled WGS sequence"/>
</dbReference>
<accession>A0A918TZI2</accession>
<evidence type="ECO:0000313" key="2">
    <source>
        <dbReference type="EMBL" id="GHC68064.1"/>
    </source>
</evidence>
<reference evidence="2" key="2">
    <citation type="submission" date="2020-09" db="EMBL/GenBank/DDBJ databases">
        <authorList>
            <person name="Sun Q."/>
            <person name="Kim S."/>
        </authorList>
    </citation>
    <scope>NUCLEOTIDE SEQUENCE</scope>
    <source>
        <strain evidence="2">KCTC 12988</strain>
    </source>
</reference>
<feature type="chain" id="PRO_5037433267" evidence="1">
    <location>
        <begin position="21"/>
        <end position="233"/>
    </location>
</feature>
<dbReference type="RefSeq" id="WP_189574603.1">
    <property type="nucleotide sequence ID" value="NZ_BMXI01000037.1"/>
</dbReference>
<sequence length="233" mass="26052">MKLVALVLFQVACLTSLAHADESSEKAKEFWDWFELRGDRMAELFSYETGAKAQDDPKLQKKIEDGVGFVGDKMREVNPMFSPFFGFANGENTLTVTVHGDAEYFDDVDRFIAAAPKIKSWNFVALKQPRKMAPEMEIQTGSFKLKVGDWNYSKVKTKSGAFDFTIFVPNKVSDDQEGFDRLFVQVLTDTLGERLGNTVIGKVRTVQSPKELPEGLLPFTDIGADIQKATESG</sequence>